<dbReference type="InterPro" id="IPR039426">
    <property type="entry name" value="TonB-dep_rcpt-like"/>
</dbReference>
<dbReference type="Gene3D" id="2.170.130.10">
    <property type="entry name" value="TonB-dependent receptor, plug domain"/>
    <property type="match status" value="1"/>
</dbReference>
<evidence type="ECO:0000313" key="11">
    <source>
        <dbReference type="Proteomes" id="UP000627292"/>
    </source>
</evidence>
<dbReference type="EMBL" id="BMIB01000002">
    <property type="protein sequence ID" value="GGH65639.1"/>
    <property type="molecule type" value="Genomic_DNA"/>
</dbReference>
<comment type="caution">
    <text evidence="10">The sequence shown here is derived from an EMBL/GenBank/DDBJ whole genome shotgun (WGS) entry which is preliminary data.</text>
</comment>
<evidence type="ECO:0000256" key="6">
    <source>
        <dbReference type="ARBA" id="ARBA00023237"/>
    </source>
</evidence>
<feature type="signal peptide" evidence="8">
    <location>
        <begin position="1"/>
        <end position="24"/>
    </location>
</feature>
<evidence type="ECO:0000313" key="10">
    <source>
        <dbReference type="EMBL" id="GGH65639.1"/>
    </source>
</evidence>
<keyword evidence="6 7" id="KW-0998">Cell outer membrane</keyword>
<accession>A0A917MUX3</accession>
<keyword evidence="2 7" id="KW-0813">Transport</keyword>
<protein>
    <submittedName>
        <fullName evidence="10">SusC/RagA family TonB-linked outer membrane protein</fullName>
    </submittedName>
</protein>
<comment type="subcellular location">
    <subcellularLocation>
        <location evidence="1 7">Cell outer membrane</location>
        <topology evidence="1 7">Multi-pass membrane protein</topology>
    </subcellularLocation>
</comment>
<evidence type="ECO:0000256" key="4">
    <source>
        <dbReference type="ARBA" id="ARBA00022692"/>
    </source>
</evidence>
<keyword evidence="4 7" id="KW-0812">Transmembrane</keyword>
<proteinExistence type="inferred from homology"/>
<dbReference type="Pfam" id="PF07715">
    <property type="entry name" value="Plug"/>
    <property type="match status" value="1"/>
</dbReference>
<keyword evidence="11" id="KW-1185">Reference proteome</keyword>
<dbReference type="Proteomes" id="UP000627292">
    <property type="component" value="Unassembled WGS sequence"/>
</dbReference>
<evidence type="ECO:0000256" key="3">
    <source>
        <dbReference type="ARBA" id="ARBA00022452"/>
    </source>
</evidence>
<dbReference type="AlphaFoldDB" id="A0A917MUX3"/>
<evidence type="ECO:0000256" key="2">
    <source>
        <dbReference type="ARBA" id="ARBA00022448"/>
    </source>
</evidence>
<feature type="domain" description="TonB-dependent receptor plug" evidence="9">
    <location>
        <begin position="207"/>
        <end position="347"/>
    </location>
</feature>
<dbReference type="NCBIfam" id="TIGR04056">
    <property type="entry name" value="OMP_RagA_SusC"/>
    <property type="match status" value="1"/>
</dbReference>
<evidence type="ECO:0000256" key="1">
    <source>
        <dbReference type="ARBA" id="ARBA00004571"/>
    </source>
</evidence>
<reference evidence="10" key="2">
    <citation type="submission" date="2020-09" db="EMBL/GenBank/DDBJ databases">
        <authorList>
            <person name="Sun Q."/>
            <person name="Zhou Y."/>
        </authorList>
    </citation>
    <scope>NUCLEOTIDE SEQUENCE</scope>
    <source>
        <strain evidence="10">CGMCC 1.15290</strain>
    </source>
</reference>
<dbReference type="RefSeq" id="WP_188951794.1">
    <property type="nucleotide sequence ID" value="NZ_BMIB01000002.1"/>
</dbReference>
<name>A0A917MUX3_9BACT</name>
<keyword evidence="5 7" id="KW-0472">Membrane</keyword>
<dbReference type="Gene3D" id="2.40.170.20">
    <property type="entry name" value="TonB-dependent receptor, beta-barrel domain"/>
    <property type="match status" value="1"/>
</dbReference>
<dbReference type="NCBIfam" id="TIGR04057">
    <property type="entry name" value="SusC_RagA_signa"/>
    <property type="match status" value="1"/>
</dbReference>
<comment type="similarity">
    <text evidence="7">Belongs to the TonB-dependent receptor family.</text>
</comment>
<evidence type="ECO:0000259" key="9">
    <source>
        <dbReference type="Pfam" id="PF07715"/>
    </source>
</evidence>
<dbReference type="PROSITE" id="PS52016">
    <property type="entry name" value="TONB_DEPENDENT_REC_3"/>
    <property type="match status" value="1"/>
</dbReference>
<organism evidence="10 11">
    <name type="scientific">Filimonas zeae</name>
    <dbReference type="NCBI Taxonomy" id="1737353"/>
    <lineage>
        <taxon>Bacteria</taxon>
        <taxon>Pseudomonadati</taxon>
        <taxon>Bacteroidota</taxon>
        <taxon>Chitinophagia</taxon>
        <taxon>Chitinophagales</taxon>
        <taxon>Chitinophagaceae</taxon>
        <taxon>Filimonas</taxon>
    </lineage>
</organism>
<reference evidence="10" key="1">
    <citation type="journal article" date="2014" name="Int. J. Syst. Evol. Microbiol.">
        <title>Complete genome sequence of Corynebacterium casei LMG S-19264T (=DSM 44701T), isolated from a smear-ripened cheese.</title>
        <authorList>
            <consortium name="US DOE Joint Genome Institute (JGI-PGF)"/>
            <person name="Walter F."/>
            <person name="Albersmeier A."/>
            <person name="Kalinowski J."/>
            <person name="Ruckert C."/>
        </authorList>
    </citation>
    <scope>NUCLEOTIDE SEQUENCE</scope>
    <source>
        <strain evidence="10">CGMCC 1.15290</strain>
    </source>
</reference>
<dbReference type="InterPro" id="IPR036942">
    <property type="entry name" value="Beta-barrel_TonB_sf"/>
</dbReference>
<dbReference type="GO" id="GO:0009279">
    <property type="term" value="C:cell outer membrane"/>
    <property type="evidence" value="ECO:0007669"/>
    <property type="project" value="UniProtKB-SubCell"/>
</dbReference>
<feature type="chain" id="PRO_5037873999" evidence="8">
    <location>
        <begin position="25"/>
        <end position="1099"/>
    </location>
</feature>
<dbReference type="InterPro" id="IPR023997">
    <property type="entry name" value="TonB-dep_OMP_SusC/RagA_CS"/>
</dbReference>
<dbReference type="InterPro" id="IPR012910">
    <property type="entry name" value="Plug_dom"/>
</dbReference>
<evidence type="ECO:0000256" key="5">
    <source>
        <dbReference type="ARBA" id="ARBA00023136"/>
    </source>
</evidence>
<gene>
    <name evidence="10" type="ORF">GCM10011379_18980</name>
</gene>
<sequence length="1099" mass="120076">MKITAVFKKMLLLIVLASSQQLLASQFFTISVKKVTFKQAAIEIKAKTGYVLLYNEEQTGMPSGISIQVKDGDIDEIMHQCLSGLPLSYVIAGKNVVIKAEAFKRLIRQTDDKVLSGYIFDEIGGPLGGATIAVKGKKMVTASANNGKFTLAGVSIGDVLVVSYVGFATQEVAVLNFDNKVIKLSISKSQLDNVEIIAYGSTTRRLSTGNSSSVKAADIEKQPINNPLLALQGRAAGVVVTQSTGMPGATLNVRIQGTNSLMAGNNPFYVVDGVPYTSALLATSGGSGIWGTPQGRLAADGSNIPSLANEGSGNPFSYLNPADIESIEVLKDADATAIYGSRAANGAILITTKKGKTGQTRVDFNLKAGWQNVAKKLQLLNVREYLDLRREAKRNSNEAILSTDYDLNGTWDTTRATDWQKEIFGNGAGYFDGQITVSGGNNSVNYLIGGGVQRQTTVLPGDFSDKKASMHFSLRSSSANQRFKIQLSSNYMVDNNTLPTIDPTAYAISLSPVAPALYNADGSLNWALNSSGRTTWPLGHPFAELNNKLRVNVNNLVSSLVLGYMVLPNLELKTSMGYTYMQSNEIASSPLSAKEPALRNNSYRQATFTYNNITSYITEPQLNYRLSLGKGKLDALAGVTIQQNNSRGRSVTGMGQISDNMMENLSAATSIFSSGELATNYRYNAFFGRFNYNYLDKYIVNFNGRRDGSSRFGIDNRFHNFGSVAGAWLFSNESLIHLPKFLTFGKLKASYGTTGNDQLGDYTYMDLYGAYPVGVPYQGIPSLVSNGLFNSKLQWEINKKLNMGLDLGFWGERILLGVNYSRNRSSNLLQRARLPITAGFPSVIANFNGIVQNTSLEVTLSTVNFRTSSFSWNTNFNLTLPKNKLASFPDRDKLTNFNYQLDGPLGARRVLRYGGVNTQTGVYMFKNTQGDLVTAQANADFVFVNMQPRLYGGLDNSFSYKGIRLDVLFQFTKQNAQRFLMNDLPGRSLVNQPVSVLNRWRKPGDIALIQRASSAFISNPITLTDAAFEDGSFIRCKNVSVSWELPAKWISVMKMNSCRIALNTQNLFTWTKYSGIDPESGASALPPMRVFVLGVQAGF</sequence>
<dbReference type="InterPro" id="IPR023996">
    <property type="entry name" value="TonB-dep_OMP_SusC/RagA"/>
</dbReference>
<dbReference type="InterPro" id="IPR037066">
    <property type="entry name" value="Plug_dom_sf"/>
</dbReference>
<keyword evidence="3 7" id="KW-1134">Transmembrane beta strand</keyword>
<dbReference type="InterPro" id="IPR008969">
    <property type="entry name" value="CarboxyPept-like_regulatory"/>
</dbReference>
<dbReference type="SUPFAM" id="SSF49464">
    <property type="entry name" value="Carboxypeptidase regulatory domain-like"/>
    <property type="match status" value="1"/>
</dbReference>
<evidence type="ECO:0000256" key="7">
    <source>
        <dbReference type="PROSITE-ProRule" id="PRU01360"/>
    </source>
</evidence>
<evidence type="ECO:0000256" key="8">
    <source>
        <dbReference type="SAM" id="SignalP"/>
    </source>
</evidence>
<keyword evidence="8" id="KW-0732">Signal</keyword>
<dbReference type="SUPFAM" id="SSF56935">
    <property type="entry name" value="Porins"/>
    <property type="match status" value="1"/>
</dbReference>
<dbReference type="Pfam" id="PF13715">
    <property type="entry name" value="CarbopepD_reg_2"/>
    <property type="match status" value="1"/>
</dbReference>